<dbReference type="RefSeq" id="XP_062655930.1">
    <property type="nucleotide sequence ID" value="XM_062808208.1"/>
</dbReference>
<dbReference type="Proteomes" id="UP001278766">
    <property type="component" value="Unassembled WGS sequence"/>
</dbReference>
<dbReference type="PANTHER" id="PTHR47797:SF1">
    <property type="entry name" value="CYTOCHROME B561 DOMAIN-CONTAINING PROTEIN-RELATED"/>
    <property type="match status" value="1"/>
</dbReference>
<reference evidence="10" key="2">
    <citation type="submission" date="2023-06" db="EMBL/GenBank/DDBJ databases">
        <authorList>
            <consortium name="Lawrence Berkeley National Laboratory"/>
            <person name="Haridas S."/>
            <person name="Hensen N."/>
            <person name="Bonometti L."/>
            <person name="Westerberg I."/>
            <person name="Brannstrom I.O."/>
            <person name="Guillou S."/>
            <person name="Cros-Aarteil S."/>
            <person name="Calhoun S."/>
            <person name="Kuo A."/>
            <person name="Mondo S."/>
            <person name="Pangilinan J."/>
            <person name="Riley R."/>
            <person name="Labutti K."/>
            <person name="Andreopoulos B."/>
            <person name="Lipzen A."/>
            <person name="Chen C."/>
            <person name="Yanf M."/>
            <person name="Daum C."/>
            <person name="Ng V."/>
            <person name="Clum A."/>
            <person name="Steindorff A."/>
            <person name="Ohm R."/>
            <person name="Martin F."/>
            <person name="Silar P."/>
            <person name="Natvig D."/>
            <person name="Lalanne C."/>
            <person name="Gautier V."/>
            <person name="Ament-Velasquez S.L."/>
            <person name="Kruys A."/>
            <person name="Hutchinson M.I."/>
            <person name="Powell A.J."/>
            <person name="Barry K."/>
            <person name="Miller A.N."/>
            <person name="Grigoriev I.V."/>
            <person name="Debuchy R."/>
            <person name="Gladieux P."/>
            <person name="Thoren M.H."/>
            <person name="Johannesson H."/>
        </authorList>
    </citation>
    <scope>NUCLEOTIDE SEQUENCE</scope>
    <source>
        <strain evidence="10">CBS 168.71</strain>
    </source>
</reference>
<dbReference type="GO" id="GO:0016020">
    <property type="term" value="C:membrane"/>
    <property type="evidence" value="ECO:0007669"/>
    <property type="project" value="UniProtKB-SubCell"/>
</dbReference>
<comment type="caution">
    <text evidence="10">The sequence shown here is derived from an EMBL/GenBank/DDBJ whole genome shotgun (WGS) entry which is preliminary data.</text>
</comment>
<reference evidence="10" key="1">
    <citation type="journal article" date="2023" name="Mol. Phylogenet. Evol.">
        <title>Genome-scale phylogeny and comparative genomics of the fungal order Sordariales.</title>
        <authorList>
            <person name="Hensen N."/>
            <person name="Bonometti L."/>
            <person name="Westerberg I."/>
            <person name="Brannstrom I.O."/>
            <person name="Guillou S."/>
            <person name="Cros-Aarteil S."/>
            <person name="Calhoun S."/>
            <person name="Haridas S."/>
            <person name="Kuo A."/>
            <person name="Mondo S."/>
            <person name="Pangilinan J."/>
            <person name="Riley R."/>
            <person name="LaButti K."/>
            <person name="Andreopoulos B."/>
            <person name="Lipzen A."/>
            <person name="Chen C."/>
            <person name="Yan M."/>
            <person name="Daum C."/>
            <person name="Ng V."/>
            <person name="Clum A."/>
            <person name="Steindorff A."/>
            <person name="Ohm R.A."/>
            <person name="Martin F."/>
            <person name="Silar P."/>
            <person name="Natvig D.O."/>
            <person name="Lalanne C."/>
            <person name="Gautier V."/>
            <person name="Ament-Velasquez S.L."/>
            <person name="Kruys A."/>
            <person name="Hutchinson M.I."/>
            <person name="Powell A.J."/>
            <person name="Barry K."/>
            <person name="Miller A.N."/>
            <person name="Grigoriev I.V."/>
            <person name="Debuchy R."/>
            <person name="Gladieux P."/>
            <person name="Hiltunen Thoren M."/>
            <person name="Johannesson H."/>
        </authorList>
    </citation>
    <scope>NUCLEOTIDE SEQUENCE</scope>
    <source>
        <strain evidence="10">CBS 168.71</strain>
    </source>
</reference>
<feature type="transmembrane region" description="Helical" evidence="7">
    <location>
        <begin position="107"/>
        <end position="126"/>
    </location>
</feature>
<evidence type="ECO:0000256" key="6">
    <source>
        <dbReference type="ARBA" id="ARBA00023136"/>
    </source>
</evidence>
<dbReference type="AlphaFoldDB" id="A0AAE0HB98"/>
<evidence type="ECO:0000259" key="9">
    <source>
        <dbReference type="SMART" id="SM00665"/>
    </source>
</evidence>
<dbReference type="InterPro" id="IPR006593">
    <property type="entry name" value="Cyt_b561/ferric_Rdtase_TM"/>
</dbReference>
<feature type="domain" description="Cytochrome b561" evidence="9">
    <location>
        <begin position="73"/>
        <end position="204"/>
    </location>
</feature>
<evidence type="ECO:0000256" key="2">
    <source>
        <dbReference type="ARBA" id="ARBA00022448"/>
    </source>
</evidence>
<name>A0AAE0HB98_9PEZI</name>
<keyword evidence="3 7" id="KW-0812">Transmembrane</keyword>
<organism evidence="10 11">
    <name type="scientific">Chaetomium fimeti</name>
    <dbReference type="NCBI Taxonomy" id="1854472"/>
    <lineage>
        <taxon>Eukaryota</taxon>
        <taxon>Fungi</taxon>
        <taxon>Dikarya</taxon>
        <taxon>Ascomycota</taxon>
        <taxon>Pezizomycotina</taxon>
        <taxon>Sordariomycetes</taxon>
        <taxon>Sordariomycetidae</taxon>
        <taxon>Sordariales</taxon>
        <taxon>Chaetomiaceae</taxon>
        <taxon>Chaetomium</taxon>
    </lineage>
</organism>
<evidence type="ECO:0000256" key="7">
    <source>
        <dbReference type="SAM" id="Phobius"/>
    </source>
</evidence>
<evidence type="ECO:0000256" key="5">
    <source>
        <dbReference type="ARBA" id="ARBA00022989"/>
    </source>
</evidence>
<keyword evidence="5 7" id="KW-1133">Transmembrane helix</keyword>
<feature type="transmembrane region" description="Helical" evidence="7">
    <location>
        <begin position="187"/>
        <end position="209"/>
    </location>
</feature>
<comment type="subcellular location">
    <subcellularLocation>
        <location evidence="1">Membrane</location>
    </subcellularLocation>
</comment>
<evidence type="ECO:0000313" key="10">
    <source>
        <dbReference type="EMBL" id="KAK3292416.1"/>
    </source>
</evidence>
<evidence type="ECO:0000313" key="11">
    <source>
        <dbReference type="Proteomes" id="UP001278766"/>
    </source>
</evidence>
<feature type="chain" id="PRO_5042235110" description="Cytochrome b561 domain-containing protein" evidence="8">
    <location>
        <begin position="23"/>
        <end position="637"/>
    </location>
</feature>
<evidence type="ECO:0000256" key="8">
    <source>
        <dbReference type="SAM" id="SignalP"/>
    </source>
</evidence>
<keyword evidence="2" id="KW-0813">Transport</keyword>
<sequence>MDRTTRTLMALVLLLLVAVVHAQRFGGYYGPNTNGNGAPGSGYGPVGNPGSRPGNVGGSGGFDINEVTRVRAMHGIIAAIAMVALFPSGAILARLVPGRAGLWLHSLAQLVALAMLVAAVALGIHLVKQVQVGTGRDLMGDSNPNYHFIIGIVVMACLALQPAFGLLHHERFKILRRRQLWSYVHLINGRVFITLGIVNGALGLWIAGASNQLKIAYVTAAVVMWGLWMWVAGWREYQIWRDNAARPALGVTGDMTSDEVERFGTPRPPAAADKCPEDAVADLLTLIITTSPTPSAPSTDLISQILASFREFCPDLTRCKVILVLDTYDHISSTARLKKGHVTTEGAANYSEYRDNAKRLILEEYAPGRESHRLQDLVEDYDEAEYGSTAYAQQTNAVPLAITKTEDERIIFVEPLQRLGFGLAVRSALRLTRTPYVWIQQHDWALVSDIPLRPLLATMKQHLQPGADGLGDVEIAKVPIKYVCFPSVRMLEYAKSDHVMQFPALRALTNLHKQNFTVKSDDGSTAKVPLTPLFFWHDKPHVAETEHYLAQLFPDRAALPRGAFIEDTIGHRARTEMKDGQWRKWACWLYYPDEGKRLCMRHLKGRTWRGAEGELAQKLEYMRLNQGGKVLNVRVEE</sequence>
<keyword evidence="11" id="KW-1185">Reference proteome</keyword>
<feature type="signal peptide" evidence="8">
    <location>
        <begin position="1"/>
        <end position="22"/>
    </location>
</feature>
<dbReference type="EMBL" id="JAUEPN010000007">
    <property type="protein sequence ID" value="KAK3292416.1"/>
    <property type="molecule type" value="Genomic_DNA"/>
</dbReference>
<protein>
    <recommendedName>
        <fullName evidence="9">Cytochrome b561 domain-containing protein</fullName>
    </recommendedName>
</protein>
<evidence type="ECO:0000256" key="4">
    <source>
        <dbReference type="ARBA" id="ARBA00022982"/>
    </source>
</evidence>
<dbReference type="CDD" id="cd08760">
    <property type="entry name" value="Cyt_b561_FRRS1_like"/>
    <property type="match status" value="1"/>
</dbReference>
<evidence type="ECO:0000256" key="3">
    <source>
        <dbReference type="ARBA" id="ARBA00022692"/>
    </source>
</evidence>
<proteinExistence type="predicted"/>
<feature type="transmembrane region" description="Helical" evidence="7">
    <location>
        <begin position="146"/>
        <end position="167"/>
    </location>
</feature>
<accession>A0AAE0HB98</accession>
<dbReference type="Gene3D" id="1.20.120.1770">
    <property type="match status" value="1"/>
</dbReference>
<feature type="transmembrane region" description="Helical" evidence="7">
    <location>
        <begin position="72"/>
        <end position="95"/>
    </location>
</feature>
<dbReference type="SMART" id="SM00665">
    <property type="entry name" value="B561"/>
    <property type="match status" value="1"/>
</dbReference>
<dbReference type="GeneID" id="87845156"/>
<dbReference type="PANTHER" id="PTHR47797">
    <property type="entry name" value="DEHYDROGENASE, PUTATIVE (AFU_ORTHOLOGUE AFUA_8G05805)-RELATED"/>
    <property type="match status" value="1"/>
</dbReference>
<keyword evidence="6 7" id="KW-0472">Membrane</keyword>
<feature type="transmembrane region" description="Helical" evidence="7">
    <location>
        <begin position="215"/>
        <end position="234"/>
    </location>
</feature>
<gene>
    <name evidence="10" type="ORF">B0H64DRAFT_477559</name>
</gene>
<keyword evidence="8" id="KW-0732">Signal</keyword>
<keyword evidence="4" id="KW-0249">Electron transport</keyword>
<evidence type="ECO:0000256" key="1">
    <source>
        <dbReference type="ARBA" id="ARBA00004370"/>
    </source>
</evidence>